<evidence type="ECO:0000313" key="8">
    <source>
        <dbReference type="EMBL" id="TCP44776.1"/>
    </source>
</evidence>
<comment type="similarity">
    <text evidence="1">Belongs to the sigma-70 factor family. ECF subfamily.</text>
</comment>
<dbReference type="NCBIfam" id="TIGR02937">
    <property type="entry name" value="sigma70-ECF"/>
    <property type="match status" value="1"/>
</dbReference>
<dbReference type="Pfam" id="PF04542">
    <property type="entry name" value="Sigma70_r2"/>
    <property type="match status" value="1"/>
</dbReference>
<dbReference type="EMBL" id="SLXQ01000019">
    <property type="protein sequence ID" value="TCP44776.1"/>
    <property type="molecule type" value="Genomic_DNA"/>
</dbReference>
<feature type="domain" description="RNA polymerase sigma factor 70 region 4 type 2" evidence="7">
    <location>
        <begin position="150"/>
        <end position="202"/>
    </location>
</feature>
<feature type="compositionally biased region" description="Basic and acidic residues" evidence="5">
    <location>
        <begin position="1"/>
        <end position="12"/>
    </location>
</feature>
<proteinExistence type="inferred from homology"/>
<feature type="region of interest" description="Disordered" evidence="5">
    <location>
        <begin position="1"/>
        <end position="30"/>
    </location>
</feature>
<dbReference type="SUPFAM" id="SSF88946">
    <property type="entry name" value="Sigma2 domain of RNA polymerase sigma factors"/>
    <property type="match status" value="1"/>
</dbReference>
<evidence type="ECO:0000256" key="1">
    <source>
        <dbReference type="ARBA" id="ARBA00010641"/>
    </source>
</evidence>
<dbReference type="GO" id="GO:0003677">
    <property type="term" value="F:DNA binding"/>
    <property type="evidence" value="ECO:0007669"/>
    <property type="project" value="InterPro"/>
</dbReference>
<name>A0A4V2SRZ1_9PSEU</name>
<dbReference type="OrthoDB" id="9784272at2"/>
<keyword evidence="2" id="KW-0805">Transcription regulation</keyword>
<comment type="caution">
    <text evidence="8">The sequence shown here is derived from an EMBL/GenBank/DDBJ whole genome shotgun (WGS) entry which is preliminary data.</text>
</comment>
<dbReference type="InterPro" id="IPR014284">
    <property type="entry name" value="RNA_pol_sigma-70_dom"/>
</dbReference>
<keyword evidence="4" id="KW-0804">Transcription</keyword>
<evidence type="ECO:0000313" key="9">
    <source>
        <dbReference type="Proteomes" id="UP000294911"/>
    </source>
</evidence>
<keyword evidence="9" id="KW-1185">Reference proteome</keyword>
<evidence type="ECO:0000256" key="4">
    <source>
        <dbReference type="ARBA" id="ARBA00023163"/>
    </source>
</evidence>
<dbReference type="PANTHER" id="PTHR43133:SF66">
    <property type="entry name" value="ECF RNA POLYMERASE SIGMA FACTOR SIGK"/>
    <property type="match status" value="1"/>
</dbReference>
<dbReference type="NCBIfam" id="NF007228">
    <property type="entry name" value="PRK09646.1"/>
    <property type="match status" value="1"/>
</dbReference>
<dbReference type="InterPro" id="IPR007627">
    <property type="entry name" value="RNA_pol_sigma70_r2"/>
</dbReference>
<feature type="domain" description="RNA polymerase sigma-70 region 2" evidence="6">
    <location>
        <begin position="51"/>
        <end position="118"/>
    </location>
</feature>
<accession>A0A4V2SRZ1</accession>
<dbReference type="GO" id="GO:0016987">
    <property type="term" value="F:sigma factor activity"/>
    <property type="evidence" value="ECO:0007669"/>
    <property type="project" value="UniProtKB-KW"/>
</dbReference>
<dbReference type="SUPFAM" id="SSF88659">
    <property type="entry name" value="Sigma3 and sigma4 domains of RNA polymerase sigma factors"/>
    <property type="match status" value="1"/>
</dbReference>
<dbReference type="Pfam" id="PF08281">
    <property type="entry name" value="Sigma70_r4_2"/>
    <property type="match status" value="1"/>
</dbReference>
<dbReference type="InterPro" id="IPR013325">
    <property type="entry name" value="RNA_pol_sigma_r2"/>
</dbReference>
<dbReference type="Gene3D" id="1.10.1740.10">
    <property type="match status" value="1"/>
</dbReference>
<dbReference type="CDD" id="cd06171">
    <property type="entry name" value="Sigma70_r4"/>
    <property type="match status" value="1"/>
</dbReference>
<dbReference type="AlphaFoldDB" id="A0A4V2SRZ1"/>
<gene>
    <name evidence="8" type="ORF">EV191_11961</name>
</gene>
<dbReference type="InterPro" id="IPR039425">
    <property type="entry name" value="RNA_pol_sigma-70-like"/>
</dbReference>
<organism evidence="8 9">
    <name type="scientific">Tamaricihabitans halophyticus</name>
    <dbReference type="NCBI Taxonomy" id="1262583"/>
    <lineage>
        <taxon>Bacteria</taxon>
        <taxon>Bacillati</taxon>
        <taxon>Actinomycetota</taxon>
        <taxon>Actinomycetes</taxon>
        <taxon>Pseudonocardiales</taxon>
        <taxon>Pseudonocardiaceae</taxon>
        <taxon>Tamaricihabitans</taxon>
    </lineage>
</organism>
<evidence type="ECO:0000259" key="7">
    <source>
        <dbReference type="Pfam" id="PF08281"/>
    </source>
</evidence>
<dbReference type="Proteomes" id="UP000294911">
    <property type="component" value="Unassembled WGS sequence"/>
</dbReference>
<dbReference type="Gene3D" id="1.10.10.10">
    <property type="entry name" value="Winged helix-like DNA-binding domain superfamily/Winged helix DNA-binding domain"/>
    <property type="match status" value="1"/>
</dbReference>
<evidence type="ECO:0000256" key="3">
    <source>
        <dbReference type="ARBA" id="ARBA00023082"/>
    </source>
</evidence>
<dbReference type="InterPro" id="IPR013249">
    <property type="entry name" value="RNA_pol_sigma70_r4_t2"/>
</dbReference>
<reference evidence="8 9" key="1">
    <citation type="submission" date="2019-03" db="EMBL/GenBank/DDBJ databases">
        <title>Genomic Encyclopedia of Type Strains, Phase IV (KMG-IV): sequencing the most valuable type-strain genomes for metagenomic binning, comparative biology and taxonomic classification.</title>
        <authorList>
            <person name="Goeker M."/>
        </authorList>
    </citation>
    <scope>NUCLEOTIDE SEQUENCE [LARGE SCALE GENOMIC DNA]</scope>
    <source>
        <strain evidence="8 9">DSM 45765</strain>
    </source>
</reference>
<evidence type="ECO:0000259" key="6">
    <source>
        <dbReference type="Pfam" id="PF04542"/>
    </source>
</evidence>
<dbReference type="GO" id="GO:0006352">
    <property type="term" value="P:DNA-templated transcription initiation"/>
    <property type="evidence" value="ECO:0007669"/>
    <property type="project" value="InterPro"/>
</dbReference>
<evidence type="ECO:0000256" key="5">
    <source>
        <dbReference type="SAM" id="MobiDB-lite"/>
    </source>
</evidence>
<dbReference type="InterPro" id="IPR013324">
    <property type="entry name" value="RNA_pol_sigma_r3/r4-like"/>
</dbReference>
<dbReference type="PANTHER" id="PTHR43133">
    <property type="entry name" value="RNA POLYMERASE ECF-TYPE SIGMA FACTO"/>
    <property type="match status" value="1"/>
</dbReference>
<evidence type="ECO:0000256" key="2">
    <source>
        <dbReference type="ARBA" id="ARBA00023015"/>
    </source>
</evidence>
<keyword evidence="3" id="KW-0731">Sigma factor</keyword>
<protein>
    <submittedName>
        <fullName evidence="8">RNA polymerase sigma-70 factor (ECF subfamily)</fullName>
    </submittedName>
</protein>
<sequence>MAQDSGARDRSPGRRAAWWSERDTTGEDLPNEPRALLAEIAKGDERAFETLYDQLAGQVFGLIQRILRDPAQAEEVTQEVFVELWRTASRYRSDLSSVPTWVCTLAHRRAVDRVRTAQASADRERRVGARSVGTAFDDVTESVLGRLEHRQVRRCIDTLTELQRESIVLTYYRGYSYRETADLLETPAATIKTRLRDGLIRLRDCMGVGG</sequence>
<dbReference type="InterPro" id="IPR036388">
    <property type="entry name" value="WH-like_DNA-bd_sf"/>
</dbReference>
<dbReference type="RefSeq" id="WP_132880410.1">
    <property type="nucleotide sequence ID" value="NZ_SLXQ01000019.1"/>
</dbReference>